<name>A0ABY4S727_AQUTE</name>
<dbReference type="NCBIfam" id="TIGR03056">
    <property type="entry name" value="bchO_mg_che_rel"/>
    <property type="match status" value="1"/>
</dbReference>
<evidence type="ECO:0000259" key="1">
    <source>
        <dbReference type="Pfam" id="PF00561"/>
    </source>
</evidence>
<dbReference type="PANTHER" id="PTHR43798:SF33">
    <property type="entry name" value="HYDROLASE, PUTATIVE (AFU_ORTHOLOGUE AFUA_2G14860)-RELATED"/>
    <property type="match status" value="1"/>
</dbReference>
<organism evidence="2 3">
    <name type="scientific">Aquincola tertiaricarbonis</name>
    <dbReference type="NCBI Taxonomy" id="391953"/>
    <lineage>
        <taxon>Bacteria</taxon>
        <taxon>Pseudomonadati</taxon>
        <taxon>Pseudomonadota</taxon>
        <taxon>Betaproteobacteria</taxon>
        <taxon>Burkholderiales</taxon>
        <taxon>Sphaerotilaceae</taxon>
        <taxon>Aquincola</taxon>
    </lineage>
</organism>
<dbReference type="Proteomes" id="UP001056201">
    <property type="component" value="Chromosome 1"/>
</dbReference>
<dbReference type="RefSeq" id="WP_250195767.1">
    <property type="nucleotide sequence ID" value="NZ_CP097635.1"/>
</dbReference>
<gene>
    <name evidence="2" type="ORF">MW290_02610</name>
</gene>
<dbReference type="InterPro" id="IPR000073">
    <property type="entry name" value="AB_hydrolase_1"/>
</dbReference>
<dbReference type="EMBL" id="CP097635">
    <property type="protein sequence ID" value="URI07533.1"/>
    <property type="molecule type" value="Genomic_DNA"/>
</dbReference>
<dbReference type="Gene3D" id="3.40.50.1820">
    <property type="entry name" value="alpha/beta hydrolase"/>
    <property type="match status" value="1"/>
</dbReference>
<evidence type="ECO:0000313" key="2">
    <source>
        <dbReference type="EMBL" id="URI07533.1"/>
    </source>
</evidence>
<evidence type="ECO:0000313" key="3">
    <source>
        <dbReference type="Proteomes" id="UP001056201"/>
    </source>
</evidence>
<proteinExistence type="predicted"/>
<protein>
    <submittedName>
        <fullName evidence="2">Alpha/beta fold hydrolase</fullName>
    </submittedName>
</protein>
<dbReference type="Pfam" id="PF00561">
    <property type="entry name" value="Abhydrolase_1"/>
    <property type="match status" value="1"/>
</dbReference>
<dbReference type="InterPro" id="IPR050266">
    <property type="entry name" value="AB_hydrolase_sf"/>
</dbReference>
<reference evidence="2" key="1">
    <citation type="submission" date="2022-05" db="EMBL/GenBank/DDBJ databases">
        <title>An RpoN-dependent PEP-CTERM gene is involved in floc formation of an Aquincola tertiaricarbonis strain.</title>
        <authorList>
            <person name="Qiu D."/>
            <person name="Xia M."/>
        </authorList>
    </citation>
    <scope>NUCLEOTIDE SEQUENCE</scope>
    <source>
        <strain evidence="2">RN12</strain>
    </source>
</reference>
<dbReference type="GO" id="GO:0016787">
    <property type="term" value="F:hydrolase activity"/>
    <property type="evidence" value="ECO:0007669"/>
    <property type="project" value="UniProtKB-KW"/>
</dbReference>
<dbReference type="PANTHER" id="PTHR43798">
    <property type="entry name" value="MONOACYLGLYCEROL LIPASE"/>
    <property type="match status" value="1"/>
</dbReference>
<dbReference type="SUPFAM" id="SSF53474">
    <property type="entry name" value="alpha/beta-Hydrolases"/>
    <property type="match status" value="1"/>
</dbReference>
<keyword evidence="2" id="KW-0378">Hydrolase</keyword>
<keyword evidence="3" id="KW-1185">Reference proteome</keyword>
<dbReference type="InterPro" id="IPR017497">
    <property type="entry name" value="BchO"/>
</dbReference>
<dbReference type="InterPro" id="IPR029058">
    <property type="entry name" value="AB_hydrolase_fold"/>
</dbReference>
<sequence length="303" mass="31544">MSHALRMPLTASRLQWERDGLDWPHRAHSRHVLAGGLHWHVQVAGEGPVLLLLHGTGASSHSMAGLLPLLTGRYTVVVPDLPGHAFTEALPGAPSLPAMSRALAALLAVLGLAPPALVAGHSAGAAIGAQLVLDGHAPARALVSINGALLPFDGLAGLLFAPLARLVGGGPMLPRLVSRLVARQARDPRAMQRLVDGTGSRVPPASAALYARLVQSPAHVAGALAMMSHWDLRPLAEALPRLPAPLWLLASDGDRMVPPAQAQALARRLPQARCVPLPGTGHLAHEEQPSQVAALITRAWDGG</sequence>
<feature type="domain" description="AB hydrolase-1" evidence="1">
    <location>
        <begin position="48"/>
        <end position="289"/>
    </location>
</feature>
<accession>A0ABY4S727</accession>